<comment type="caution">
    <text evidence="4">The sequence shown here is derived from an EMBL/GenBank/DDBJ whole genome shotgun (WGS) entry which is preliminary data.</text>
</comment>
<gene>
    <name evidence="4" type="ORF">QO002_003725</name>
</gene>
<dbReference type="CDD" id="cd06223">
    <property type="entry name" value="PRTases_typeI"/>
    <property type="match status" value="1"/>
</dbReference>
<evidence type="ECO:0000313" key="4">
    <source>
        <dbReference type="EMBL" id="MDQ0321587.1"/>
    </source>
</evidence>
<feature type="domain" description="Phosphoribosyltransferase" evidence="2">
    <location>
        <begin position="200"/>
        <end position="255"/>
    </location>
</feature>
<reference evidence="4 5" key="1">
    <citation type="submission" date="2023-07" db="EMBL/GenBank/DDBJ databases">
        <title>Genomic Encyclopedia of Type Strains, Phase IV (KMG-IV): sequencing the most valuable type-strain genomes for metagenomic binning, comparative biology and taxonomic classification.</title>
        <authorList>
            <person name="Goeker M."/>
        </authorList>
    </citation>
    <scope>NUCLEOTIDE SEQUENCE [LARGE SCALE GENOMIC DNA]</scope>
    <source>
        <strain evidence="4 5">DSM 1112</strain>
    </source>
</reference>
<evidence type="ECO:0000259" key="3">
    <source>
        <dbReference type="Pfam" id="PF18912"/>
    </source>
</evidence>
<feature type="domain" description="Double zinc ribbon" evidence="3">
    <location>
        <begin position="26"/>
        <end position="73"/>
    </location>
</feature>
<dbReference type="Proteomes" id="UP001230207">
    <property type="component" value="Unassembled WGS sequence"/>
</dbReference>
<dbReference type="InterPro" id="IPR029057">
    <property type="entry name" value="PRTase-like"/>
</dbReference>
<evidence type="ECO:0000256" key="1">
    <source>
        <dbReference type="ARBA" id="ARBA00008007"/>
    </source>
</evidence>
<keyword evidence="5" id="KW-1185">Reference proteome</keyword>
<organism evidence="4 5">
    <name type="scientific">Pararhizobium capsulatum DSM 1112</name>
    <dbReference type="NCBI Taxonomy" id="1121113"/>
    <lineage>
        <taxon>Bacteria</taxon>
        <taxon>Pseudomonadati</taxon>
        <taxon>Pseudomonadota</taxon>
        <taxon>Alphaproteobacteria</taxon>
        <taxon>Hyphomicrobiales</taxon>
        <taxon>Rhizobiaceae</taxon>
        <taxon>Rhizobium/Agrobacterium group</taxon>
        <taxon>Pararhizobium</taxon>
    </lineage>
</organism>
<comment type="similarity">
    <text evidence="1">Belongs to the ComF/GntX family.</text>
</comment>
<name>A0ABU0BUD9_9HYPH</name>
<dbReference type="Gene3D" id="3.40.50.2020">
    <property type="match status" value="1"/>
</dbReference>
<dbReference type="SUPFAM" id="SSF53271">
    <property type="entry name" value="PRTase-like"/>
    <property type="match status" value="1"/>
</dbReference>
<dbReference type="PANTHER" id="PTHR47505">
    <property type="entry name" value="DNA UTILIZATION PROTEIN YHGH"/>
    <property type="match status" value="1"/>
</dbReference>
<sequence length="259" mass="28044">MSLRSRAIGWAGGWAVGFRRLAGAAVDFVYPPVCTGCGVIVSRHGGVCGARWPRLRLIERPYCEVLGLPFSHDLGKGILSADAIADPPVFDRLRSVAIHDGIARSLVHDLKYRDRTDLALMMAGWMIRASDGAVADCEAIVPVPLHAFRLWSRRYNQSAELARAIARMSGKPHLPTALLRTRRTRQQVGLGVAARRDNVQGAFSVPEAARDQLFGRHIVLVDNVYTTGATVSAATRALKRAGAAEVTVLTFARAISGLI</sequence>
<dbReference type="InterPro" id="IPR044005">
    <property type="entry name" value="DZR_2"/>
</dbReference>
<dbReference type="RefSeq" id="WP_307232312.1">
    <property type="nucleotide sequence ID" value="NZ_JAUSVF010000001.1"/>
</dbReference>
<evidence type="ECO:0000259" key="2">
    <source>
        <dbReference type="Pfam" id="PF00156"/>
    </source>
</evidence>
<dbReference type="PANTHER" id="PTHR47505:SF1">
    <property type="entry name" value="DNA UTILIZATION PROTEIN YHGH"/>
    <property type="match status" value="1"/>
</dbReference>
<evidence type="ECO:0000313" key="5">
    <source>
        <dbReference type="Proteomes" id="UP001230207"/>
    </source>
</evidence>
<dbReference type="InterPro" id="IPR051910">
    <property type="entry name" value="ComF/GntX_DNA_util-trans"/>
</dbReference>
<accession>A0ABU0BUD9</accession>
<dbReference type="Pfam" id="PF18912">
    <property type="entry name" value="DZR_2"/>
    <property type="match status" value="1"/>
</dbReference>
<dbReference type="InterPro" id="IPR000836">
    <property type="entry name" value="PRTase_dom"/>
</dbReference>
<dbReference type="Pfam" id="PF00156">
    <property type="entry name" value="Pribosyltran"/>
    <property type="match status" value="1"/>
</dbReference>
<dbReference type="EMBL" id="JAUSVF010000001">
    <property type="protein sequence ID" value="MDQ0321587.1"/>
    <property type="molecule type" value="Genomic_DNA"/>
</dbReference>
<protein>
    <submittedName>
        <fullName evidence="4">ComF family protein</fullName>
    </submittedName>
</protein>
<proteinExistence type="inferred from homology"/>